<keyword evidence="4" id="KW-1185">Reference proteome</keyword>
<evidence type="ECO:0000259" key="2">
    <source>
        <dbReference type="PROSITE" id="PS51031"/>
    </source>
</evidence>
<dbReference type="InterPro" id="IPR041698">
    <property type="entry name" value="Methyltransf_25"/>
</dbReference>
<dbReference type="GO" id="GO:0005634">
    <property type="term" value="C:nucleus"/>
    <property type="evidence" value="ECO:0007669"/>
    <property type="project" value="UniProtKB-SubCell"/>
</dbReference>
<organism evidence="3 4">
    <name type="scientific">Larinioides sclopetarius</name>
    <dbReference type="NCBI Taxonomy" id="280406"/>
    <lineage>
        <taxon>Eukaryota</taxon>
        <taxon>Metazoa</taxon>
        <taxon>Ecdysozoa</taxon>
        <taxon>Arthropoda</taxon>
        <taxon>Chelicerata</taxon>
        <taxon>Arachnida</taxon>
        <taxon>Araneae</taxon>
        <taxon>Araneomorphae</taxon>
        <taxon>Entelegynae</taxon>
        <taxon>Araneoidea</taxon>
        <taxon>Araneidae</taxon>
        <taxon>Larinioides</taxon>
    </lineage>
</organism>
<gene>
    <name evidence="3" type="ORF">LARSCL_LOCUS7953</name>
</gene>
<feature type="domain" description="BESS" evidence="2">
    <location>
        <begin position="206"/>
        <end position="245"/>
    </location>
</feature>
<name>A0AAV1ZTP1_9ARAC</name>
<dbReference type="Pfam" id="PF13649">
    <property type="entry name" value="Methyltransf_25"/>
    <property type="match status" value="1"/>
</dbReference>
<evidence type="ECO:0000256" key="1">
    <source>
        <dbReference type="PROSITE-ProRule" id="PRU00371"/>
    </source>
</evidence>
<dbReference type="Proteomes" id="UP001497382">
    <property type="component" value="Unassembled WGS sequence"/>
</dbReference>
<dbReference type="GO" id="GO:0003677">
    <property type="term" value="F:DNA binding"/>
    <property type="evidence" value="ECO:0007669"/>
    <property type="project" value="InterPro"/>
</dbReference>
<comment type="subcellular location">
    <subcellularLocation>
        <location evidence="1">Nucleus</location>
    </subcellularLocation>
</comment>
<comment type="caution">
    <text evidence="3">The sequence shown here is derived from an EMBL/GenBank/DDBJ whole genome shotgun (WGS) entry which is preliminary data.</text>
</comment>
<proteinExistence type="predicted"/>
<dbReference type="InterPro" id="IPR004210">
    <property type="entry name" value="BESS_motif"/>
</dbReference>
<sequence length="269" mass="31028">MAFDTKPLNKVSDAEWFLKEASKTLKWEDLSGDVVMDIGCGTGKSSATFLELFPNVQKVIAIDLYKKNTEEAQANNPHEKLEYKVADIQDRSTLTQWEGKITKSISTYCFNTLRRMEDAFENLSKLLKPEGEAALLIKLHGPFDQLLEALYLNQEWNPYLAPFSEVFPPDRIRNLTNKDYQSIAESAGFVVVGCKETVRLYDYDSEDEYKKFLFQCLPMVKKMDQSLEVKFKDHLLKLILQFNPKMEDGKFCILNNVLSLLLRRPQMKA</sequence>
<accession>A0AAV1ZTP1</accession>
<dbReference type="AlphaFoldDB" id="A0AAV1ZTP1"/>
<dbReference type="PROSITE" id="PS51031">
    <property type="entry name" value="BESS"/>
    <property type="match status" value="1"/>
</dbReference>
<dbReference type="CDD" id="cd02440">
    <property type="entry name" value="AdoMet_MTases"/>
    <property type="match status" value="1"/>
</dbReference>
<dbReference type="InterPro" id="IPR029063">
    <property type="entry name" value="SAM-dependent_MTases_sf"/>
</dbReference>
<dbReference type="SUPFAM" id="SSF53335">
    <property type="entry name" value="S-adenosyl-L-methionine-dependent methyltransferases"/>
    <property type="match status" value="1"/>
</dbReference>
<dbReference type="EMBL" id="CAXIEN010000083">
    <property type="protein sequence ID" value="CAL1275215.1"/>
    <property type="molecule type" value="Genomic_DNA"/>
</dbReference>
<evidence type="ECO:0000313" key="3">
    <source>
        <dbReference type="EMBL" id="CAL1275215.1"/>
    </source>
</evidence>
<reference evidence="3 4" key="1">
    <citation type="submission" date="2024-04" db="EMBL/GenBank/DDBJ databases">
        <authorList>
            <person name="Rising A."/>
            <person name="Reimegard J."/>
            <person name="Sonavane S."/>
            <person name="Akerstrom W."/>
            <person name="Nylinder S."/>
            <person name="Hedman E."/>
            <person name="Kallberg Y."/>
        </authorList>
    </citation>
    <scope>NUCLEOTIDE SEQUENCE [LARGE SCALE GENOMIC DNA]</scope>
</reference>
<dbReference type="Gene3D" id="3.40.50.150">
    <property type="entry name" value="Vaccinia Virus protein VP39"/>
    <property type="match status" value="1"/>
</dbReference>
<evidence type="ECO:0000313" key="4">
    <source>
        <dbReference type="Proteomes" id="UP001497382"/>
    </source>
</evidence>
<protein>
    <recommendedName>
        <fullName evidence="2">BESS domain-containing protein</fullName>
    </recommendedName>
</protein>
<keyword evidence="1" id="KW-0539">Nucleus</keyword>